<dbReference type="InterPro" id="IPR036188">
    <property type="entry name" value="FAD/NAD-bd_sf"/>
</dbReference>
<dbReference type="Gene3D" id="3.30.9.10">
    <property type="entry name" value="D-Amino Acid Oxidase, subunit A, domain 2"/>
    <property type="match status" value="1"/>
</dbReference>
<dbReference type="OrthoDB" id="9806601at2"/>
<dbReference type="AlphaFoldDB" id="A0A0J9E9A6"/>
<name>A0A0J9E9A6_9RHOB</name>
<dbReference type="PANTHER" id="PTHR13847:SF281">
    <property type="entry name" value="FAD DEPENDENT OXIDOREDUCTASE DOMAIN-CONTAINING PROTEIN"/>
    <property type="match status" value="1"/>
</dbReference>
<dbReference type="Pfam" id="PF01266">
    <property type="entry name" value="DAO"/>
    <property type="match status" value="1"/>
</dbReference>
<dbReference type="Proteomes" id="UP000037178">
    <property type="component" value="Unassembled WGS sequence"/>
</dbReference>
<dbReference type="PANTHER" id="PTHR13847">
    <property type="entry name" value="SARCOSINE DEHYDROGENASE-RELATED"/>
    <property type="match status" value="1"/>
</dbReference>
<gene>
    <name evidence="3" type="ORF">AIOL_004359</name>
</gene>
<evidence type="ECO:0000256" key="1">
    <source>
        <dbReference type="ARBA" id="ARBA00023002"/>
    </source>
</evidence>
<dbReference type="PATRIC" id="fig|1675527.3.peg.4561"/>
<proteinExistence type="predicted"/>
<dbReference type="EMBL" id="LFTY01000002">
    <property type="protein sequence ID" value="KMW59377.1"/>
    <property type="molecule type" value="Genomic_DNA"/>
</dbReference>
<evidence type="ECO:0000313" key="3">
    <source>
        <dbReference type="EMBL" id="KMW59377.1"/>
    </source>
</evidence>
<accession>A0A0J9E9A6</accession>
<dbReference type="InterPro" id="IPR006076">
    <property type="entry name" value="FAD-dep_OxRdtase"/>
</dbReference>
<dbReference type="RefSeq" id="WP_049644865.1">
    <property type="nucleotide sequence ID" value="NZ_LFTY01000002.1"/>
</dbReference>
<keyword evidence="1" id="KW-0560">Oxidoreductase</keyword>
<dbReference type="Gene3D" id="3.50.50.60">
    <property type="entry name" value="FAD/NAD(P)-binding domain"/>
    <property type="match status" value="1"/>
</dbReference>
<dbReference type="SUPFAM" id="SSF51905">
    <property type="entry name" value="FAD/NAD(P)-binding domain"/>
    <property type="match status" value="1"/>
</dbReference>
<evidence type="ECO:0000313" key="4">
    <source>
        <dbReference type="Proteomes" id="UP000037178"/>
    </source>
</evidence>
<organism evidence="3 4">
    <name type="scientific">Candidatus Rhodobacter oscarellae</name>
    <dbReference type="NCBI Taxonomy" id="1675527"/>
    <lineage>
        <taxon>Bacteria</taxon>
        <taxon>Pseudomonadati</taxon>
        <taxon>Pseudomonadota</taxon>
        <taxon>Alphaproteobacteria</taxon>
        <taxon>Rhodobacterales</taxon>
        <taxon>Rhodobacter group</taxon>
        <taxon>Rhodobacter</taxon>
    </lineage>
</organism>
<reference evidence="3 4" key="1">
    <citation type="submission" date="2015-06" db="EMBL/GenBank/DDBJ databases">
        <title>Draft genome sequence of an Alphaproteobacteria species associated to the Mediterranean sponge Oscarella lobularis.</title>
        <authorList>
            <person name="Jourda C."/>
            <person name="Santini S."/>
            <person name="Claverie J.-M."/>
        </authorList>
    </citation>
    <scope>NUCLEOTIDE SEQUENCE [LARGE SCALE GENOMIC DNA]</scope>
    <source>
        <strain evidence="3">IGS</strain>
    </source>
</reference>
<comment type="caution">
    <text evidence="3">The sequence shown here is derived from an EMBL/GenBank/DDBJ whole genome shotgun (WGS) entry which is preliminary data.</text>
</comment>
<dbReference type="STRING" id="1675527.AIOL_004359"/>
<sequence>MFTADFKSEPYWWERTPRPNFPVVDLPKAVDVAIVGSGYTGLNAAIQTARGGRSTLVLDAEDAGFGCSTRNGGQISTSVKPSLAELTKKYGLEIAFAIRREGHTALDWIAAFIRDEGIDCDFKVPGRFHAAHNARAFDKLVREVTNQPDGLEVPYQIVARQDQRQELGTDAYHGGVVFENHASLEPARFHQGLLDLATRAGAQIAPRTRVDNVERTGDGFVLRTARGDVRARDVVIATNGYTGALTPWLRRRVIPIGSYVIATEPLEPALMDRLMPSDRIVSDSRTVVYYYRPSPDRRRIVFGGRVSSGEIDTRVSGMRLKRDLDRLFPELSATKISHSWMGFVAYTFDTMANVGKRDGMHYAMGYCGSGVSMASYLGMRVGQQILGLPEGRTAFDKVPFSTRPLYSGRPWFLPASVAWHRLVDRMGF</sequence>
<feature type="domain" description="FAD dependent oxidoreductase" evidence="2">
    <location>
        <begin position="31"/>
        <end position="381"/>
    </location>
</feature>
<evidence type="ECO:0000259" key="2">
    <source>
        <dbReference type="Pfam" id="PF01266"/>
    </source>
</evidence>
<dbReference type="GO" id="GO:0016491">
    <property type="term" value="F:oxidoreductase activity"/>
    <property type="evidence" value="ECO:0007669"/>
    <property type="project" value="UniProtKB-KW"/>
</dbReference>
<dbReference type="GO" id="GO:0005737">
    <property type="term" value="C:cytoplasm"/>
    <property type="evidence" value="ECO:0007669"/>
    <property type="project" value="TreeGrafter"/>
</dbReference>
<keyword evidence="4" id="KW-1185">Reference proteome</keyword>
<protein>
    <submittedName>
        <fullName evidence="3">Oxidoreductase</fullName>
    </submittedName>
</protein>